<dbReference type="Proteomes" id="UP000692954">
    <property type="component" value="Unassembled WGS sequence"/>
</dbReference>
<accession>A0A8S1KYK8</accession>
<dbReference type="OrthoDB" id="288288at2759"/>
<feature type="compositionally biased region" description="Polar residues" evidence="1">
    <location>
        <begin position="58"/>
        <end position="70"/>
    </location>
</feature>
<proteinExistence type="predicted"/>
<feature type="domain" description="EF-hand" evidence="2">
    <location>
        <begin position="488"/>
        <end position="523"/>
    </location>
</feature>
<reference evidence="3" key="1">
    <citation type="submission" date="2021-01" db="EMBL/GenBank/DDBJ databases">
        <authorList>
            <consortium name="Genoscope - CEA"/>
            <person name="William W."/>
        </authorList>
    </citation>
    <scope>NUCLEOTIDE SEQUENCE</scope>
</reference>
<evidence type="ECO:0000313" key="3">
    <source>
        <dbReference type="EMBL" id="CAD8059461.1"/>
    </source>
</evidence>
<gene>
    <name evidence="3" type="ORF">PSON_ATCC_30995.1.T0130284</name>
</gene>
<name>A0A8S1KYK8_9CILI</name>
<evidence type="ECO:0000313" key="4">
    <source>
        <dbReference type="Proteomes" id="UP000692954"/>
    </source>
</evidence>
<evidence type="ECO:0000256" key="1">
    <source>
        <dbReference type="SAM" id="MobiDB-lite"/>
    </source>
</evidence>
<dbReference type="AlphaFoldDB" id="A0A8S1KYK8"/>
<dbReference type="GO" id="GO:0005509">
    <property type="term" value="F:calcium ion binding"/>
    <property type="evidence" value="ECO:0007669"/>
    <property type="project" value="InterPro"/>
</dbReference>
<dbReference type="InterPro" id="IPR018247">
    <property type="entry name" value="EF_Hand_1_Ca_BS"/>
</dbReference>
<dbReference type="EMBL" id="CAJJDN010000013">
    <property type="protein sequence ID" value="CAD8059461.1"/>
    <property type="molecule type" value="Genomic_DNA"/>
</dbReference>
<organism evidence="3 4">
    <name type="scientific">Paramecium sonneborni</name>
    <dbReference type="NCBI Taxonomy" id="65129"/>
    <lineage>
        <taxon>Eukaryota</taxon>
        <taxon>Sar</taxon>
        <taxon>Alveolata</taxon>
        <taxon>Ciliophora</taxon>
        <taxon>Intramacronucleata</taxon>
        <taxon>Oligohymenophorea</taxon>
        <taxon>Peniculida</taxon>
        <taxon>Parameciidae</taxon>
        <taxon>Paramecium</taxon>
    </lineage>
</organism>
<comment type="caution">
    <text evidence="3">The sequence shown here is derived from an EMBL/GenBank/DDBJ whole genome shotgun (WGS) entry which is preliminary data.</text>
</comment>
<keyword evidence="4" id="KW-1185">Reference proteome</keyword>
<dbReference type="PROSITE" id="PS00018">
    <property type="entry name" value="EF_HAND_1"/>
    <property type="match status" value="1"/>
</dbReference>
<sequence length="588" mass="68240">MQQTQFFGKRIKLQQISLTGNYESPPLPTLPNIQGLFSPRLVTQKETLQSPRKKVYTKPNQNSKTNVPAISQSSRNLDGFNITQQFSLSPCKSYRPSMRCLTPHEINFRKNLDHIYIVKQPTNDISQLKIMQMSRSKVNSKYKEDDIYLKKKKLILEAQIALGATRLHNQLAIFDYQQINFFEEIPQNCKLVFLGNKSIMDFWEILFAFHSIEFQIERQNQILNIIQYINSTDELLKFLQDKELFQEVIESNDICSPMENLIIPTTARPKQQQFQKSNTSNDLQQKFDQSLKKQMHILKTEENEEIQLIRNRLDESLKDYKMEVKSETIQDILEKQGLNKNIKQNQKKYLKLSNFKSQCSTIAKTQTKNQTYKNQFTKFPLYIAQSQPLATYYNIPKLMEKTGLNRSEIHEIYSRYKALLSFECTQIPGMTKEMLPNGISRDSFAAGLNELSMAPAGVIDQLFNLFAVENSLDFEGFLQIINLITAKSNDKKIELILKLIDENGNGLLSYQEISQRCEMMMDSIMKYNIGEPCTNNMVDIVTKSIFDAVEMDYDEEIPIEKIRLLIESRSQASKALLMMCCGDINYID</sequence>
<feature type="region of interest" description="Disordered" evidence="1">
    <location>
        <begin position="48"/>
        <end position="70"/>
    </location>
</feature>
<dbReference type="PROSITE" id="PS50222">
    <property type="entry name" value="EF_HAND_2"/>
    <property type="match status" value="1"/>
</dbReference>
<protein>
    <recommendedName>
        <fullName evidence="2">EF-hand domain-containing protein</fullName>
    </recommendedName>
</protein>
<evidence type="ECO:0000259" key="2">
    <source>
        <dbReference type="PROSITE" id="PS50222"/>
    </source>
</evidence>
<dbReference type="InterPro" id="IPR002048">
    <property type="entry name" value="EF_hand_dom"/>
</dbReference>